<dbReference type="Proteomes" id="UP000265742">
    <property type="component" value="Unassembled WGS sequence"/>
</dbReference>
<comment type="catalytic activity">
    <reaction evidence="8">
        <text>an all-trans-polyprenyl diphosphate + 1,4-dihydroxy-2-naphthoate + H(+) = a 2-demethylmenaquinol + CO2 + diphosphate</text>
        <dbReference type="Rhea" id="RHEA:26478"/>
        <dbReference type="Rhea" id="RHEA-COMP:9563"/>
        <dbReference type="Rhea" id="RHEA-COMP:9564"/>
        <dbReference type="ChEBI" id="CHEBI:11173"/>
        <dbReference type="ChEBI" id="CHEBI:15378"/>
        <dbReference type="ChEBI" id="CHEBI:16526"/>
        <dbReference type="ChEBI" id="CHEBI:33019"/>
        <dbReference type="ChEBI" id="CHEBI:55437"/>
        <dbReference type="ChEBI" id="CHEBI:58914"/>
        <dbReference type="EC" id="2.5.1.74"/>
    </reaction>
</comment>
<evidence type="ECO:0000256" key="5">
    <source>
        <dbReference type="ARBA" id="ARBA00022692"/>
    </source>
</evidence>
<dbReference type="PANTHER" id="PTHR13929">
    <property type="entry name" value="1,4-DIHYDROXY-2-NAPHTHOATE OCTAPRENYLTRANSFERASE"/>
    <property type="match status" value="1"/>
</dbReference>
<dbReference type="RefSeq" id="WP_119480277.1">
    <property type="nucleotide sequence ID" value="NZ_QXTG01000001.1"/>
</dbReference>
<dbReference type="PANTHER" id="PTHR13929:SF0">
    <property type="entry name" value="UBIA PRENYLTRANSFERASE DOMAIN-CONTAINING PROTEIN 1"/>
    <property type="match status" value="1"/>
</dbReference>
<comment type="caution">
    <text evidence="11">The sequence shown here is derived from an EMBL/GenBank/DDBJ whole genome shotgun (WGS) entry which is preliminary data.</text>
</comment>
<evidence type="ECO:0000256" key="1">
    <source>
        <dbReference type="ARBA" id="ARBA00004141"/>
    </source>
</evidence>
<name>A0A3A1U0M2_9MICO</name>
<dbReference type="PIRSF" id="PIRSF005355">
    <property type="entry name" value="UBIAD1"/>
    <property type="match status" value="1"/>
</dbReference>
<dbReference type="HAMAP" id="MF_01937">
    <property type="entry name" value="MenA_1"/>
    <property type="match status" value="1"/>
</dbReference>
<dbReference type="EC" id="2.5.1.74" evidence="8 9"/>
<comment type="subcellular location">
    <subcellularLocation>
        <location evidence="8">Cell membrane</location>
        <topology evidence="8">Multi-pass membrane protein</topology>
    </subcellularLocation>
    <subcellularLocation>
        <location evidence="1">Membrane</location>
        <topology evidence="1">Multi-pass membrane protein</topology>
    </subcellularLocation>
</comment>
<reference evidence="12" key="1">
    <citation type="submission" date="2018-09" db="EMBL/GenBank/DDBJ databases">
        <authorList>
            <person name="Kim I."/>
        </authorList>
    </citation>
    <scope>NUCLEOTIDE SEQUENCE [LARGE SCALE GENOMIC DNA]</scope>
    <source>
        <strain evidence="12">DD4a</strain>
    </source>
</reference>
<evidence type="ECO:0000313" key="12">
    <source>
        <dbReference type="Proteomes" id="UP000265742"/>
    </source>
</evidence>
<dbReference type="Pfam" id="PF01040">
    <property type="entry name" value="UbiA"/>
    <property type="match status" value="1"/>
</dbReference>
<evidence type="ECO:0000256" key="4">
    <source>
        <dbReference type="ARBA" id="ARBA00022679"/>
    </source>
</evidence>
<keyword evidence="12" id="KW-1185">Reference proteome</keyword>
<accession>A0A3A1U0M2</accession>
<keyword evidence="7 8" id="KW-0472">Membrane</keyword>
<dbReference type="InterPro" id="IPR000537">
    <property type="entry name" value="UbiA_prenyltransferase"/>
</dbReference>
<evidence type="ECO:0000256" key="7">
    <source>
        <dbReference type="ARBA" id="ARBA00023136"/>
    </source>
</evidence>
<sequence length="318" mass="32960">MAKASTTRRPPVRRRPGATVKAPSAAPARAGVAGWIGASRPRTLPLAVAPVALGTGAVWGQRLDGDYRLALVALAVALLLQIGVNFANDYSDGVRGTDRYRVGPARLTASGAASPRAVLTAAIVCFALAAVAGLVIVVLTQHWWLLIVGALALAAAWFYTGGKRPYGYAGFGEIAVFLFFGVAATAGTSYVIAGTVTAESWFCALAIGCIASAVLVVNNLRDIEQDEAAGKRTLSVRIGARGSRILFGVLMAVPFLVVGYLTLFYPLAPLVFLVLLLAVPAVLITATAKTPRELILALSLTGIEALVYGLGLAAALSF</sequence>
<evidence type="ECO:0000256" key="6">
    <source>
        <dbReference type="ARBA" id="ARBA00022989"/>
    </source>
</evidence>
<dbReference type="NCBIfam" id="NF004751">
    <property type="entry name" value="PRK06080.1-3"/>
    <property type="match status" value="1"/>
</dbReference>
<comment type="pathway">
    <text evidence="8">Quinol/quinone metabolism; menaquinone biosynthesis; menaquinol from 1,4-dihydroxy-2-naphthoate: step 1/2.</text>
</comment>
<evidence type="ECO:0000256" key="10">
    <source>
        <dbReference type="SAM" id="MobiDB-lite"/>
    </source>
</evidence>
<feature type="region of interest" description="Disordered" evidence="10">
    <location>
        <begin position="1"/>
        <end position="25"/>
    </location>
</feature>
<feature type="transmembrane region" description="Helical" evidence="8">
    <location>
        <begin position="174"/>
        <end position="193"/>
    </location>
</feature>
<feature type="transmembrane region" description="Helical" evidence="8">
    <location>
        <begin position="267"/>
        <end position="287"/>
    </location>
</feature>
<feature type="transmembrane region" description="Helical" evidence="8">
    <location>
        <begin position="294"/>
        <end position="316"/>
    </location>
</feature>
<dbReference type="NCBIfam" id="TIGR00751">
    <property type="entry name" value="menA"/>
    <property type="match status" value="1"/>
</dbReference>
<dbReference type="GO" id="GO:0042371">
    <property type="term" value="P:vitamin K biosynthetic process"/>
    <property type="evidence" value="ECO:0007669"/>
    <property type="project" value="TreeGrafter"/>
</dbReference>
<dbReference type="Gene3D" id="1.10.357.140">
    <property type="entry name" value="UbiA prenyltransferase"/>
    <property type="match status" value="1"/>
</dbReference>
<feature type="transmembrane region" description="Helical" evidence="8">
    <location>
        <begin position="241"/>
        <end position="261"/>
    </location>
</feature>
<dbReference type="InterPro" id="IPR004657">
    <property type="entry name" value="MenA"/>
</dbReference>
<dbReference type="GO" id="GO:0046428">
    <property type="term" value="F:1,4-dihydroxy-2-naphthoate polyprenyltransferase activity"/>
    <property type="evidence" value="ECO:0007669"/>
    <property type="project" value="UniProtKB-UniRule"/>
</dbReference>
<comment type="similarity">
    <text evidence="8">Belongs to the MenA family. Type 1 subfamily.</text>
</comment>
<dbReference type="CDD" id="cd13962">
    <property type="entry name" value="PT_UbiA_UBIAD1"/>
    <property type="match status" value="1"/>
</dbReference>
<feature type="transmembrane region" description="Helical" evidence="8">
    <location>
        <begin position="117"/>
        <end position="137"/>
    </location>
</feature>
<dbReference type="UniPathway" id="UPA00079">
    <property type="reaction ID" value="UER00168"/>
</dbReference>
<dbReference type="GO" id="GO:0005886">
    <property type="term" value="C:plasma membrane"/>
    <property type="evidence" value="ECO:0007669"/>
    <property type="project" value="UniProtKB-SubCell"/>
</dbReference>
<organism evidence="11 12">
    <name type="scientific">Amnibacterium setariae</name>
    <dbReference type="NCBI Taxonomy" id="2306585"/>
    <lineage>
        <taxon>Bacteria</taxon>
        <taxon>Bacillati</taxon>
        <taxon>Actinomycetota</taxon>
        <taxon>Actinomycetes</taxon>
        <taxon>Micrococcales</taxon>
        <taxon>Microbacteriaceae</taxon>
        <taxon>Amnibacterium</taxon>
    </lineage>
</organism>
<dbReference type="EMBL" id="QXTG01000001">
    <property type="protein sequence ID" value="RIX29913.1"/>
    <property type="molecule type" value="Genomic_DNA"/>
</dbReference>
<evidence type="ECO:0000256" key="2">
    <source>
        <dbReference type="ARBA" id="ARBA00022428"/>
    </source>
</evidence>
<evidence type="ECO:0000256" key="3">
    <source>
        <dbReference type="ARBA" id="ARBA00022475"/>
    </source>
</evidence>
<keyword evidence="3 8" id="KW-1003">Cell membrane</keyword>
<gene>
    <name evidence="8" type="primary">menA</name>
    <name evidence="11" type="ORF">D1781_00040</name>
</gene>
<dbReference type="AlphaFoldDB" id="A0A3A1U0M2"/>
<evidence type="ECO:0000256" key="9">
    <source>
        <dbReference type="NCBIfam" id="TIGR00751"/>
    </source>
</evidence>
<dbReference type="OrthoDB" id="9767568at2"/>
<keyword evidence="6 8" id="KW-1133">Transmembrane helix</keyword>
<feature type="transmembrane region" description="Helical" evidence="8">
    <location>
        <begin position="199"/>
        <end position="220"/>
    </location>
</feature>
<proteinExistence type="inferred from homology"/>
<comment type="function">
    <text evidence="8">Conversion of 1,4-dihydroxy-2-naphthoate (DHNA) to demethylmenaquinone (DMK).</text>
</comment>
<keyword evidence="5 8" id="KW-0812">Transmembrane</keyword>
<dbReference type="GO" id="GO:0009234">
    <property type="term" value="P:menaquinone biosynthetic process"/>
    <property type="evidence" value="ECO:0007669"/>
    <property type="project" value="UniProtKB-UniRule"/>
</dbReference>
<keyword evidence="2 8" id="KW-0474">Menaquinone biosynthesis</keyword>
<evidence type="ECO:0000256" key="8">
    <source>
        <dbReference type="HAMAP-Rule" id="MF_01937"/>
    </source>
</evidence>
<dbReference type="InterPro" id="IPR044878">
    <property type="entry name" value="UbiA_sf"/>
</dbReference>
<dbReference type="InterPro" id="IPR026046">
    <property type="entry name" value="UBIAD1"/>
</dbReference>
<keyword evidence="4 8" id="KW-0808">Transferase</keyword>
<protein>
    <recommendedName>
        <fullName evidence="8 9">1,4-dihydroxy-2-naphthoate octaprenyltransferase</fullName>
        <shortName evidence="8">DHNA-octaprenyltransferase</shortName>
        <ecNumber evidence="8 9">2.5.1.74</ecNumber>
    </recommendedName>
</protein>
<evidence type="ECO:0000313" key="11">
    <source>
        <dbReference type="EMBL" id="RIX29913.1"/>
    </source>
</evidence>
<feature type="transmembrane region" description="Helical" evidence="8">
    <location>
        <begin position="143"/>
        <end position="162"/>
    </location>
</feature>